<comment type="caution">
    <text evidence="1">The sequence shown here is derived from an EMBL/GenBank/DDBJ whole genome shotgun (WGS) entry which is preliminary data.</text>
</comment>
<name>A0ABQ5EVG2_9ASTR</name>
<dbReference type="EMBL" id="BQNB010016700">
    <property type="protein sequence ID" value="GJT54753.1"/>
    <property type="molecule type" value="Genomic_DNA"/>
</dbReference>
<keyword evidence="2" id="KW-1185">Reference proteome</keyword>
<organism evidence="1 2">
    <name type="scientific">Tanacetum coccineum</name>
    <dbReference type="NCBI Taxonomy" id="301880"/>
    <lineage>
        <taxon>Eukaryota</taxon>
        <taxon>Viridiplantae</taxon>
        <taxon>Streptophyta</taxon>
        <taxon>Embryophyta</taxon>
        <taxon>Tracheophyta</taxon>
        <taxon>Spermatophyta</taxon>
        <taxon>Magnoliopsida</taxon>
        <taxon>eudicotyledons</taxon>
        <taxon>Gunneridae</taxon>
        <taxon>Pentapetalae</taxon>
        <taxon>asterids</taxon>
        <taxon>campanulids</taxon>
        <taxon>Asterales</taxon>
        <taxon>Asteraceae</taxon>
        <taxon>Asteroideae</taxon>
        <taxon>Anthemideae</taxon>
        <taxon>Anthemidinae</taxon>
        <taxon>Tanacetum</taxon>
    </lineage>
</organism>
<accession>A0ABQ5EVG2</accession>
<dbReference type="Proteomes" id="UP001151760">
    <property type="component" value="Unassembled WGS sequence"/>
</dbReference>
<gene>
    <name evidence="1" type="ORF">Tco_0989807</name>
</gene>
<evidence type="ECO:0000313" key="2">
    <source>
        <dbReference type="Proteomes" id="UP001151760"/>
    </source>
</evidence>
<evidence type="ECO:0000313" key="1">
    <source>
        <dbReference type="EMBL" id="GJT54753.1"/>
    </source>
</evidence>
<reference evidence="1" key="2">
    <citation type="submission" date="2022-01" db="EMBL/GenBank/DDBJ databases">
        <authorList>
            <person name="Yamashiro T."/>
            <person name="Shiraishi A."/>
            <person name="Satake H."/>
            <person name="Nakayama K."/>
        </authorList>
    </citation>
    <scope>NUCLEOTIDE SEQUENCE</scope>
</reference>
<proteinExistence type="predicted"/>
<sequence length="98" mass="11512">MSCYLPYIVEKIQAYVQKQCDEYDTARQETIFSVTTLFEQAKEANEDMRKQYAECKDISPERRVVLQKVLDDEAGKDYQIKQTLLGCVQEIQETHKII</sequence>
<protein>
    <submittedName>
        <fullName evidence="1">Uncharacterized protein</fullName>
    </submittedName>
</protein>
<reference evidence="1" key="1">
    <citation type="journal article" date="2022" name="Int. J. Mol. Sci.">
        <title>Draft Genome of Tanacetum Coccineum: Genomic Comparison of Closely Related Tanacetum-Family Plants.</title>
        <authorList>
            <person name="Yamashiro T."/>
            <person name="Shiraishi A."/>
            <person name="Nakayama K."/>
            <person name="Satake H."/>
        </authorList>
    </citation>
    <scope>NUCLEOTIDE SEQUENCE</scope>
</reference>